<dbReference type="AlphaFoldDB" id="A0A7W5UJ49"/>
<comment type="caution">
    <text evidence="3">The sequence shown here is derived from an EMBL/GenBank/DDBJ whole genome shotgun (WGS) entry which is preliminary data.</text>
</comment>
<dbReference type="GO" id="GO:0005524">
    <property type="term" value="F:ATP binding"/>
    <property type="evidence" value="ECO:0007669"/>
    <property type="project" value="InterPro"/>
</dbReference>
<dbReference type="RefSeq" id="WP_183696461.1">
    <property type="nucleotide sequence ID" value="NZ_JACICA010000005.1"/>
</dbReference>
<evidence type="ECO:0000259" key="1">
    <source>
        <dbReference type="Pfam" id="PF01637"/>
    </source>
</evidence>
<accession>A0A7W5UJ49</accession>
<dbReference type="Pfam" id="PF01637">
    <property type="entry name" value="ATPase_2"/>
    <property type="match status" value="1"/>
</dbReference>
<dbReference type="Gene3D" id="3.40.50.300">
    <property type="entry name" value="P-loop containing nucleotide triphosphate hydrolases"/>
    <property type="match status" value="1"/>
</dbReference>
<evidence type="ECO:0000313" key="4">
    <source>
        <dbReference type="Proteomes" id="UP000541425"/>
    </source>
</evidence>
<protein>
    <recommendedName>
        <fullName evidence="5">ATP-binding protein</fullName>
    </recommendedName>
</protein>
<dbReference type="SUPFAM" id="SSF52540">
    <property type="entry name" value="P-loop containing nucleoside triphosphate hydrolases"/>
    <property type="match status" value="1"/>
</dbReference>
<dbReference type="PANTHER" id="PTHR34704">
    <property type="entry name" value="ATPASE"/>
    <property type="match status" value="1"/>
</dbReference>
<dbReference type="EMBL" id="JACICA010000005">
    <property type="protein sequence ID" value="MBB3702840.1"/>
    <property type="molecule type" value="Genomic_DNA"/>
</dbReference>
<name>A0A7W5UJ49_9BACT</name>
<dbReference type="Pfam" id="PF03008">
    <property type="entry name" value="DUF234"/>
    <property type="match status" value="1"/>
</dbReference>
<evidence type="ECO:0000313" key="3">
    <source>
        <dbReference type="EMBL" id="MBB3702840.1"/>
    </source>
</evidence>
<dbReference type="InterPro" id="IPR004256">
    <property type="entry name" value="DUF234"/>
</dbReference>
<evidence type="ECO:0000259" key="2">
    <source>
        <dbReference type="Pfam" id="PF03008"/>
    </source>
</evidence>
<gene>
    <name evidence="3" type="ORF">FHS60_001309</name>
</gene>
<dbReference type="InterPro" id="IPR027417">
    <property type="entry name" value="P-loop_NTPase"/>
</dbReference>
<dbReference type="Proteomes" id="UP000541425">
    <property type="component" value="Unassembled WGS sequence"/>
</dbReference>
<evidence type="ECO:0008006" key="5">
    <source>
        <dbReference type="Google" id="ProtNLM"/>
    </source>
</evidence>
<feature type="domain" description="ATPase" evidence="1">
    <location>
        <begin position="3"/>
        <end position="208"/>
    </location>
</feature>
<proteinExistence type="predicted"/>
<sequence length="437" mass="50786">MTFYERDKELEAIRKIEADTKSSAKMAVITGRPGIGKTQLVLEATRGGNPTLYFPVSRKAEPLLCRDFLDEMRKVLNLRIDEEFIDFRSLFKFIIVKSQELYFNIIIDEFQEFHAINPKVYGEVQTIWDRNRDRSHLCLLLVGSDSALVDKVFHDKHAPLMDRADLWLYIKPYSTAMIRQLITAVKPDITPEDLLAVYTFTGGVPLYVHGLIRAGAFSCEDILKYYLRLGSPYITEGKEMLIDGVGKEYTFYFSILACIANDITARSAIEATLDKEIGGYLTRMEGDFHLITRQTPLFSKQGSKNVRYSINDNFLRFWFRYIYHNDRFIYQHDYEALQQLVLNDYGVLKHQSMRKYFAQKLKEADEAWTIGGWWDNAEESRIDIIATREDTMQCVFANVATSTPEADLDRLKELAEPLLEQLKDYEVMYRIYGIEDL</sequence>
<feature type="domain" description="DUF234" evidence="2">
    <location>
        <begin position="318"/>
        <end position="399"/>
    </location>
</feature>
<reference evidence="3 4" key="1">
    <citation type="submission" date="2020-08" db="EMBL/GenBank/DDBJ databases">
        <title>Genomic Encyclopedia of Type Strains, Phase IV (KMG-IV): sequencing the most valuable type-strain genomes for metagenomic binning, comparative biology and taxonomic classification.</title>
        <authorList>
            <person name="Goeker M."/>
        </authorList>
    </citation>
    <scope>NUCLEOTIDE SEQUENCE [LARGE SCALE GENOMIC DNA]</scope>
    <source>
        <strain evidence="3 4">DSM 22548</strain>
    </source>
</reference>
<dbReference type="InterPro" id="IPR011579">
    <property type="entry name" value="ATPase_dom"/>
</dbReference>
<dbReference type="PANTHER" id="PTHR34704:SF1">
    <property type="entry name" value="ATPASE"/>
    <property type="match status" value="1"/>
</dbReference>
<organism evidence="3 4">
    <name type="scientific">Alloprevotella rava</name>
    <dbReference type="NCBI Taxonomy" id="671218"/>
    <lineage>
        <taxon>Bacteria</taxon>
        <taxon>Pseudomonadati</taxon>
        <taxon>Bacteroidota</taxon>
        <taxon>Bacteroidia</taxon>
        <taxon>Bacteroidales</taxon>
        <taxon>Prevotellaceae</taxon>
        <taxon>Alloprevotella</taxon>
    </lineage>
</organism>